<dbReference type="EMBL" id="JACGWJ010000027">
    <property type="protein sequence ID" value="KAL0308833.1"/>
    <property type="molecule type" value="Genomic_DNA"/>
</dbReference>
<name>A0AAW2KQL8_SESRA</name>
<comment type="caution">
    <text evidence="1">The sequence shown here is derived from an EMBL/GenBank/DDBJ whole genome shotgun (WGS) entry which is preliminary data.</text>
</comment>
<reference evidence="1" key="2">
    <citation type="journal article" date="2024" name="Plant">
        <title>Genomic evolution and insights into agronomic trait innovations of Sesamum species.</title>
        <authorList>
            <person name="Miao H."/>
            <person name="Wang L."/>
            <person name="Qu L."/>
            <person name="Liu H."/>
            <person name="Sun Y."/>
            <person name="Le M."/>
            <person name="Wang Q."/>
            <person name="Wei S."/>
            <person name="Zheng Y."/>
            <person name="Lin W."/>
            <person name="Duan Y."/>
            <person name="Cao H."/>
            <person name="Xiong S."/>
            <person name="Wang X."/>
            <person name="Wei L."/>
            <person name="Li C."/>
            <person name="Ma Q."/>
            <person name="Ju M."/>
            <person name="Zhao R."/>
            <person name="Li G."/>
            <person name="Mu C."/>
            <person name="Tian Q."/>
            <person name="Mei H."/>
            <person name="Zhang T."/>
            <person name="Gao T."/>
            <person name="Zhang H."/>
        </authorList>
    </citation>
    <scope>NUCLEOTIDE SEQUENCE</scope>
    <source>
        <strain evidence="1">G02</strain>
    </source>
</reference>
<proteinExistence type="predicted"/>
<accession>A0AAW2KQL8</accession>
<evidence type="ECO:0000313" key="1">
    <source>
        <dbReference type="EMBL" id="KAL0308833.1"/>
    </source>
</evidence>
<dbReference type="AlphaFoldDB" id="A0AAW2KQL8"/>
<reference evidence="1" key="1">
    <citation type="submission" date="2020-06" db="EMBL/GenBank/DDBJ databases">
        <authorList>
            <person name="Li T."/>
            <person name="Hu X."/>
            <person name="Zhang T."/>
            <person name="Song X."/>
            <person name="Zhang H."/>
            <person name="Dai N."/>
            <person name="Sheng W."/>
            <person name="Hou X."/>
            <person name="Wei L."/>
        </authorList>
    </citation>
    <scope>NUCLEOTIDE SEQUENCE</scope>
    <source>
        <strain evidence="1">G02</strain>
        <tissue evidence="1">Leaf</tissue>
    </source>
</reference>
<protein>
    <submittedName>
        <fullName evidence="1">Uncharacterized protein</fullName>
    </submittedName>
</protein>
<organism evidence="1">
    <name type="scientific">Sesamum radiatum</name>
    <name type="common">Black benniseed</name>
    <dbReference type="NCBI Taxonomy" id="300843"/>
    <lineage>
        <taxon>Eukaryota</taxon>
        <taxon>Viridiplantae</taxon>
        <taxon>Streptophyta</taxon>
        <taxon>Embryophyta</taxon>
        <taxon>Tracheophyta</taxon>
        <taxon>Spermatophyta</taxon>
        <taxon>Magnoliopsida</taxon>
        <taxon>eudicotyledons</taxon>
        <taxon>Gunneridae</taxon>
        <taxon>Pentapetalae</taxon>
        <taxon>asterids</taxon>
        <taxon>lamiids</taxon>
        <taxon>Lamiales</taxon>
        <taxon>Pedaliaceae</taxon>
        <taxon>Sesamum</taxon>
    </lineage>
</organism>
<sequence>MQLGLIHFPMRGMPFTWHNRSEGGRSIRNCLDRALVNETWSAKWLSSLYLCGTPCTSDYPSLVLQVKARVGAGIFKFDNYLAKSLGFRFFNGRGLEAPYPWHAYLLDN</sequence>
<gene>
    <name evidence="1" type="ORF">Sradi_5825600</name>
</gene>
<dbReference type="PANTHER" id="PTHR33710">
    <property type="entry name" value="BNAC02G09200D PROTEIN"/>
    <property type="match status" value="1"/>
</dbReference>
<dbReference type="PANTHER" id="PTHR33710:SF79">
    <property type="entry name" value="OS06G0205337 PROTEIN"/>
    <property type="match status" value="1"/>
</dbReference>